<proteinExistence type="predicted"/>
<dbReference type="InterPro" id="IPR011990">
    <property type="entry name" value="TPR-like_helical_dom_sf"/>
</dbReference>
<dbReference type="Gene3D" id="1.25.40.10">
    <property type="entry name" value="Tetratricopeptide repeat domain"/>
    <property type="match status" value="2"/>
</dbReference>
<dbReference type="SMART" id="SM00671">
    <property type="entry name" value="SEL1"/>
    <property type="match status" value="4"/>
</dbReference>
<reference evidence="1" key="1">
    <citation type="journal article" date="2023" name="Int. J. Mol. Sci.">
        <title>Metagenomics Revealed a New Genus 'Candidatus Thiocaldithrix dubininis' gen. nov., sp. nov. and a New Species 'Candidatus Thiothrix putei' sp. nov. in the Family Thiotrichaceae, Some Members of Which Have Traits of Both Na+- and H+-Motive Energetics.</title>
        <authorList>
            <person name="Ravin N.V."/>
            <person name="Muntyan M.S."/>
            <person name="Smolyakov D.D."/>
            <person name="Rudenko T.S."/>
            <person name="Beletsky A.V."/>
            <person name="Mardanov A.V."/>
            <person name="Grabovich M.Y."/>
        </authorList>
    </citation>
    <scope>NUCLEOTIDE SEQUENCE</scope>
    <source>
        <strain evidence="1">GKL-02</strain>
    </source>
</reference>
<dbReference type="Pfam" id="PF08238">
    <property type="entry name" value="Sel1"/>
    <property type="match status" value="4"/>
</dbReference>
<name>A0AA95HD87_9GAMM</name>
<dbReference type="SUPFAM" id="SSF81901">
    <property type="entry name" value="HCP-like"/>
    <property type="match status" value="1"/>
</dbReference>
<protein>
    <submittedName>
        <fullName evidence="1">Tetratricopeptide repeat protein</fullName>
    </submittedName>
</protein>
<sequence length="186" mass="21231">MLDWFDTAQQIPTDALAGDVAAQFKLGLMYRTGDYVVQDYAQALEWFGKAATQKYIAAYRELGEMYFSGYGVKDDKGYALQWFRKAALRGDVAAQVKLGKIYRADMNYAQALFWLKQAAVQKDADALYTLGWMFNWGEGVKLDKEQAWMWFERAAAQGHKEAQLSCETRRKQITGMSDQEKHTTSS</sequence>
<accession>A0AA95HD87</accession>
<dbReference type="InterPro" id="IPR050767">
    <property type="entry name" value="Sel1_AlgK"/>
</dbReference>
<dbReference type="AlphaFoldDB" id="A0AA95HD87"/>
<dbReference type="PANTHER" id="PTHR11102:SF160">
    <property type="entry name" value="ERAD-ASSOCIATED E3 UBIQUITIN-PROTEIN LIGASE COMPONENT HRD3"/>
    <property type="match status" value="1"/>
</dbReference>
<dbReference type="InterPro" id="IPR006597">
    <property type="entry name" value="Sel1-like"/>
</dbReference>
<reference evidence="1" key="2">
    <citation type="submission" date="2023-04" db="EMBL/GenBank/DDBJ databases">
        <authorList>
            <person name="Beletskiy A.V."/>
            <person name="Mardanov A.V."/>
            <person name="Ravin N.V."/>
        </authorList>
    </citation>
    <scope>NUCLEOTIDE SEQUENCE</scope>
    <source>
        <strain evidence="1">GKL-02</strain>
    </source>
</reference>
<evidence type="ECO:0000313" key="1">
    <source>
        <dbReference type="EMBL" id="WGZ92869.1"/>
    </source>
</evidence>
<gene>
    <name evidence="1" type="ORF">QJT81_13620</name>
</gene>
<dbReference type="EMBL" id="CP124756">
    <property type="protein sequence ID" value="WGZ92869.1"/>
    <property type="molecule type" value="Genomic_DNA"/>
</dbReference>
<organism evidence="1">
    <name type="scientific">Candidatus Thiothrix putei</name>
    <dbReference type="NCBI Taxonomy" id="3080811"/>
    <lineage>
        <taxon>Bacteria</taxon>
        <taxon>Pseudomonadati</taxon>
        <taxon>Pseudomonadota</taxon>
        <taxon>Gammaproteobacteria</taxon>
        <taxon>Thiotrichales</taxon>
        <taxon>Thiotrichaceae</taxon>
        <taxon>Thiothrix</taxon>
    </lineage>
</organism>
<dbReference type="KEGG" id="tput:QJT81_13620"/>
<dbReference type="PANTHER" id="PTHR11102">
    <property type="entry name" value="SEL-1-LIKE PROTEIN"/>
    <property type="match status" value="1"/>
</dbReference>
<dbReference type="Proteomes" id="UP001301326">
    <property type="component" value="Chromosome"/>
</dbReference>